<dbReference type="Gene3D" id="3.40.1350.10">
    <property type="match status" value="1"/>
</dbReference>
<dbReference type="GO" id="GO:0004519">
    <property type="term" value="F:endonuclease activity"/>
    <property type="evidence" value="ECO:0007669"/>
    <property type="project" value="UniProtKB-KW"/>
</dbReference>
<dbReference type="EMBL" id="BANR01000011">
    <property type="protein sequence ID" value="GAC49348.1"/>
    <property type="molecule type" value="Genomic_DNA"/>
</dbReference>
<keyword evidence="2" id="KW-0540">Nuclease</keyword>
<feature type="domain" description="Restriction endonuclease type IV Mrr" evidence="1">
    <location>
        <begin position="136"/>
        <end position="246"/>
    </location>
</feature>
<accession>L7KNR2</accession>
<dbReference type="STRING" id="1220583.GOACH_11_01450"/>
<dbReference type="InterPro" id="IPR011856">
    <property type="entry name" value="tRNA_endonuc-like_dom_sf"/>
</dbReference>
<dbReference type="InterPro" id="IPR007560">
    <property type="entry name" value="Restrct_endonuc_IV_Mrr"/>
</dbReference>
<protein>
    <submittedName>
        <fullName evidence="2">Putative restriction endonuclease</fullName>
    </submittedName>
</protein>
<sequence>PHKGYVEFCGVAIIETLEHVVQRDPESGRSYPNLALDLAIVAGGDDDEFDMRWIDDRRDPTLAVKSTLRHAPLSWRKWVKGGRTVLPGIRRRVLAGKVKTAAEQLPEVGSRSFETLSRIHSFYDGRKHAFEMLAARVAAHVLQESGARYREGWLSRSSGDGGVDFIGRIDFGATGATMPVVVLGQAKCVAPSSSVSAEQVARLVARLRRGWIGVYVITGTFSRQAQVEIIDDQYPLVMISGRVLTEAVERMVQESYGGVLEELLDATVKDYGKAITYRRPEEIIAT</sequence>
<comment type="caution">
    <text evidence="2">The sequence shown here is derived from an EMBL/GenBank/DDBJ whole genome shotgun (WGS) entry which is preliminary data.</text>
</comment>
<gene>
    <name evidence="2" type="ORF">GOACH_11_01450</name>
</gene>
<dbReference type="RefSeq" id="WP_005175421.1">
    <property type="nucleotide sequence ID" value="NZ_BANR01000011.1"/>
</dbReference>
<dbReference type="Proteomes" id="UP000010988">
    <property type="component" value="Unassembled WGS sequence"/>
</dbReference>
<keyword evidence="2" id="KW-0378">Hydrolase</keyword>
<dbReference type="GO" id="GO:0003677">
    <property type="term" value="F:DNA binding"/>
    <property type="evidence" value="ECO:0007669"/>
    <property type="project" value="InterPro"/>
</dbReference>
<name>L7KNR2_9ACTN</name>
<dbReference type="Pfam" id="PF04471">
    <property type="entry name" value="Mrr_cat"/>
    <property type="match status" value="1"/>
</dbReference>
<dbReference type="AlphaFoldDB" id="L7KNR2"/>
<dbReference type="Gene3D" id="2.30.280.20">
    <property type="match status" value="1"/>
</dbReference>
<feature type="non-terminal residue" evidence="2">
    <location>
        <position position="1"/>
    </location>
</feature>
<evidence type="ECO:0000313" key="3">
    <source>
        <dbReference type="Proteomes" id="UP000010988"/>
    </source>
</evidence>
<evidence type="ECO:0000313" key="2">
    <source>
        <dbReference type="EMBL" id="GAC49348.1"/>
    </source>
</evidence>
<keyword evidence="2" id="KW-0255">Endonuclease</keyword>
<dbReference type="eggNOG" id="COG1715">
    <property type="taxonomic scope" value="Bacteria"/>
</dbReference>
<evidence type="ECO:0000259" key="1">
    <source>
        <dbReference type="Pfam" id="PF04471"/>
    </source>
</evidence>
<proteinExistence type="predicted"/>
<keyword evidence="3" id="KW-1185">Reference proteome</keyword>
<reference evidence="2 3" key="1">
    <citation type="submission" date="2012-12" db="EMBL/GenBank/DDBJ databases">
        <title>Whole genome shotgun sequence of Gordonia aichiensis NBRC 108223.</title>
        <authorList>
            <person name="Isaki-Nakamura S."/>
            <person name="Hosoyama A."/>
            <person name="Tsuchikane K."/>
            <person name="Ando Y."/>
            <person name="Baba S."/>
            <person name="Ohji S."/>
            <person name="Hamada M."/>
            <person name="Tamura T."/>
            <person name="Yamazoe A."/>
            <person name="Yamazaki S."/>
            <person name="Fujita N."/>
        </authorList>
    </citation>
    <scope>NUCLEOTIDE SEQUENCE [LARGE SCALE GENOMIC DNA]</scope>
    <source>
        <strain evidence="2 3">NBRC 108223</strain>
    </source>
</reference>
<organism evidence="2 3">
    <name type="scientific">Gordonia aichiensis NBRC 108223</name>
    <dbReference type="NCBI Taxonomy" id="1220583"/>
    <lineage>
        <taxon>Bacteria</taxon>
        <taxon>Bacillati</taxon>
        <taxon>Actinomycetota</taxon>
        <taxon>Actinomycetes</taxon>
        <taxon>Mycobacteriales</taxon>
        <taxon>Gordoniaceae</taxon>
        <taxon>Gordonia</taxon>
    </lineage>
</organism>
<dbReference type="GO" id="GO:0009307">
    <property type="term" value="P:DNA restriction-modification system"/>
    <property type="evidence" value="ECO:0007669"/>
    <property type="project" value="InterPro"/>
</dbReference>